<sequence>MRYSIELKRKVIFLAVFLLSISFCNAQDIPKVAFKNQKDYSFMWWEKTIKTGNKIFAIKTNRYRLEFDYPNLSINDFSNHKDLTSENIVLRETNAESFPSKEPITFSFGVKRDGVMNWCQETSGTDDDCQLIETGKYFQRRFITNLPDLKGVISNNSGLEISSWPDRISFILKTVPSTNLKNIELHTKLTFPSEYNTIIVEGEVKALKNPKNGSGYIFLKSSQSNRIVVKGTTVEVTLSKQEFYQGVEENSGIIIYPVSEDIDKKIVEISNQENQPVVIIANQVAPIEKSLDVNYNQDKGWHEITLRSDKIKSESSPAEPGEGNPGPQDRNNERMEQVQFTITNSSDVEKVARLSFAKGRIFDNGADVFAIPGISAVLRDMEGNPIGIPIQLSKNWHTEGRTGVDDDYFRGSWYHGLTMLTVPANTTLNLEYTSVNSLWGGVPAASHAQLCLVGWGHNQQWDESAIGAWGETITYEPDLDQTGAPVLDFRPLLVSTPKDKKWGWTGNLGGADFFDYTKLDGNRGWHSRIRTQYKRYSPNFTEVTYAGTMDDNAMDFEYQASIGRSDDITRGIYKIKLKVLKDVTFKDFSIIEFASSRYHHVKSKDLAWGNETGVKRQWQSTVGGVPRYTTEKSAAEGEFIWFSFNDSEYTSPQLKRFRLAERGFVVRDWKAKINGDTNVSPWFAEYNTASGDYGDQSAIIKIVPPKNCTSFKAGDFIEATVELILIPSALDDYYGPNKNLKNALRNNALTWELIYREALGNDLAVDVTKGELVDNYPIKIRTENNKAQFSVIGGIGYVPLTLTNVGSYKKPFLFVKEDSKWKKVNQEVHGNDFWQTEFNAENETWDVTFNVNLDSPNDMRQKTEFKFVGIPN</sequence>
<dbReference type="Proteomes" id="UP000016160">
    <property type="component" value="Chromosome"/>
</dbReference>
<keyword evidence="4" id="KW-1185">Reference proteome</keyword>
<dbReference type="RefSeq" id="WP_038529980.1">
    <property type="nucleotide sequence ID" value="NZ_HG315671.1"/>
</dbReference>
<evidence type="ECO:0000313" key="3">
    <source>
        <dbReference type="EMBL" id="CDF79643.1"/>
    </source>
</evidence>
<evidence type="ECO:0000256" key="2">
    <source>
        <dbReference type="SAM" id="SignalP"/>
    </source>
</evidence>
<dbReference type="AlphaFoldDB" id="T2KMF5"/>
<reference evidence="3 4" key="1">
    <citation type="journal article" date="2013" name="Appl. Environ. Microbiol.">
        <title>The genome of the alga-associated marine flavobacterium Formosa agariphila KMM 3901T reveals a broad potential for degradation of algal polysaccharides.</title>
        <authorList>
            <person name="Mann A.J."/>
            <person name="Hahnke R.L."/>
            <person name="Huang S."/>
            <person name="Werner J."/>
            <person name="Xing P."/>
            <person name="Barbeyron T."/>
            <person name="Huettel B."/>
            <person name="Stueber K."/>
            <person name="Reinhardt R."/>
            <person name="Harder J."/>
            <person name="Gloeckner F.O."/>
            <person name="Amann R.I."/>
            <person name="Teeling H."/>
        </authorList>
    </citation>
    <scope>NUCLEOTIDE SEQUENCE [LARGE SCALE GENOMIC DNA]</scope>
    <source>
        <strain evidence="4">DSM 15362 / KCTC 12365 / LMG 23005 / KMM 3901</strain>
    </source>
</reference>
<keyword evidence="2" id="KW-0732">Signal</keyword>
<organism evidence="3 4">
    <name type="scientific">Formosa agariphila (strain DSM 15362 / KCTC 12365 / LMG 23005 / KMM 3901 / M-2Alg 35-1)</name>
    <dbReference type="NCBI Taxonomy" id="1347342"/>
    <lineage>
        <taxon>Bacteria</taxon>
        <taxon>Pseudomonadati</taxon>
        <taxon>Bacteroidota</taxon>
        <taxon>Flavobacteriia</taxon>
        <taxon>Flavobacteriales</taxon>
        <taxon>Flavobacteriaceae</taxon>
        <taxon>Formosa</taxon>
    </lineage>
</organism>
<dbReference type="OrthoDB" id="1488594at2"/>
<accession>T2KMF5</accession>
<proteinExistence type="predicted"/>
<feature type="chain" id="PRO_5004591060" evidence="2">
    <location>
        <begin position="27"/>
        <end position="872"/>
    </location>
</feature>
<dbReference type="EMBL" id="HG315671">
    <property type="protein sequence ID" value="CDF79643.1"/>
    <property type="molecule type" value="Genomic_DNA"/>
</dbReference>
<evidence type="ECO:0000256" key="1">
    <source>
        <dbReference type="SAM" id="MobiDB-lite"/>
    </source>
</evidence>
<protein>
    <submittedName>
        <fullName evidence="3">Uncharacterized protein</fullName>
    </submittedName>
</protein>
<dbReference type="HOGENOM" id="CLU_345082_0_0_10"/>
<name>T2KMF5_FORAG</name>
<dbReference type="eggNOG" id="ENOG5033QYX">
    <property type="taxonomic scope" value="Bacteria"/>
</dbReference>
<feature type="signal peptide" evidence="2">
    <location>
        <begin position="1"/>
        <end position="26"/>
    </location>
</feature>
<gene>
    <name evidence="3" type="ORF">BN863_19310</name>
</gene>
<feature type="region of interest" description="Disordered" evidence="1">
    <location>
        <begin position="307"/>
        <end position="332"/>
    </location>
</feature>
<dbReference type="PATRIC" id="fig|1347342.6.peg.1934"/>
<evidence type="ECO:0000313" key="4">
    <source>
        <dbReference type="Proteomes" id="UP000016160"/>
    </source>
</evidence>